<feature type="chain" id="PRO_5040954033" evidence="1">
    <location>
        <begin position="25"/>
        <end position="190"/>
    </location>
</feature>
<keyword evidence="1" id="KW-0732">Signal</keyword>
<name>A0A9W6D5I9_9BACT</name>
<comment type="caution">
    <text evidence="2">The sequence shown here is derived from an EMBL/GenBank/DDBJ whole genome shotgun (WGS) entry which is preliminary data.</text>
</comment>
<evidence type="ECO:0000313" key="2">
    <source>
        <dbReference type="EMBL" id="GLI33701.1"/>
    </source>
</evidence>
<reference evidence="2" key="1">
    <citation type="submission" date="2022-12" db="EMBL/GenBank/DDBJ databases">
        <title>Reference genome sequencing for broad-spectrum identification of bacterial and archaeal isolates by mass spectrometry.</title>
        <authorList>
            <person name="Sekiguchi Y."/>
            <person name="Tourlousse D.M."/>
        </authorList>
    </citation>
    <scope>NUCLEOTIDE SEQUENCE</scope>
    <source>
        <strain evidence="2">ASRB1</strain>
    </source>
</reference>
<proteinExistence type="predicted"/>
<dbReference type="Proteomes" id="UP001144372">
    <property type="component" value="Unassembled WGS sequence"/>
</dbReference>
<evidence type="ECO:0000313" key="3">
    <source>
        <dbReference type="Proteomes" id="UP001144372"/>
    </source>
</evidence>
<feature type="signal peptide" evidence="1">
    <location>
        <begin position="1"/>
        <end position="24"/>
    </location>
</feature>
<organism evidence="2 3">
    <name type="scientific">Desulforhabdus amnigena</name>
    <dbReference type="NCBI Taxonomy" id="40218"/>
    <lineage>
        <taxon>Bacteria</taxon>
        <taxon>Pseudomonadati</taxon>
        <taxon>Thermodesulfobacteriota</taxon>
        <taxon>Syntrophobacteria</taxon>
        <taxon>Syntrophobacterales</taxon>
        <taxon>Syntrophobacteraceae</taxon>
        <taxon>Desulforhabdus</taxon>
    </lineage>
</organism>
<keyword evidence="3" id="KW-1185">Reference proteome</keyword>
<dbReference type="RefSeq" id="WP_281792856.1">
    <property type="nucleotide sequence ID" value="NZ_BSDR01000001.1"/>
</dbReference>
<dbReference type="EMBL" id="BSDR01000001">
    <property type="protein sequence ID" value="GLI33701.1"/>
    <property type="molecule type" value="Genomic_DNA"/>
</dbReference>
<evidence type="ECO:0000256" key="1">
    <source>
        <dbReference type="SAM" id="SignalP"/>
    </source>
</evidence>
<accession>A0A9W6D5I9</accession>
<gene>
    <name evidence="2" type="ORF">DAMNIGENAA_11340</name>
</gene>
<sequence>MRRIWLLALFFGAFCLLGSGIALAQYNDYQKKIMDQQRRIDQGIASGRLTRGEANLLQDNLNVIKMKLSRYKADGRLGARERTELDSLLDRNSAMIYKEKHDISGFYDSEFQKRIEDQQRKIDQGIMSGSLTRSEADTLQDNLNWIKMRFSKLRSDGMLNFQERERLDRMLDQNNAMIYKNKHNLPRRIY</sequence>
<dbReference type="AlphaFoldDB" id="A0A9W6D5I9"/>
<protein>
    <submittedName>
        <fullName evidence="2">Uncharacterized protein</fullName>
    </submittedName>
</protein>